<feature type="non-terminal residue" evidence="3">
    <location>
        <position position="1"/>
    </location>
</feature>
<dbReference type="EMBL" id="AMZH03001935">
    <property type="protein sequence ID" value="RRT77422.1"/>
    <property type="molecule type" value="Genomic_DNA"/>
</dbReference>
<feature type="region of interest" description="Disordered" evidence="1">
    <location>
        <begin position="1"/>
        <end position="38"/>
    </location>
</feature>
<comment type="caution">
    <text evidence="3">The sequence shown here is derived from an EMBL/GenBank/DDBJ whole genome shotgun (WGS) entry which is preliminary data.</text>
</comment>
<gene>
    <name evidence="3" type="ORF">B296_00017212</name>
</gene>
<evidence type="ECO:0000259" key="2">
    <source>
        <dbReference type="Pfam" id="PF26031"/>
    </source>
</evidence>
<sequence length="536" mass="59150">SGPLPQEGLRGEHRMSGLGSSNLSRSTGATSSLVSSTSMARVGVDSGGAKDGRTLDKVPESCTSSWADIGGGGAKQWFTASVKFEKAKDEVNSDLAIFAGDLVSIMEKNLESHPEWKEILEDLLILARSCCVMSPGEFWLQCEGLVQDLDDRRQELPSGMLKKLHTHMLFILTRCTRLLQFHKESGFAEDEMAMDPGSKKLHSAEVASVPAKDSKHMFTMAEKNSVETVVSRKSYSQEQYNLKWKRSQEIKPVNFFSQLDIAKDDSPSSRERIASWKPLPSPAPKDKKKSIPLIDESPNGKVECSQLKATLDKGLITTDPPKQASAVHASVNQSVPSKHQHNVSWGFWSDQQSISEEGSIMCRICEEYVPTSFVEEHSKVCAVADRCDQKGLSVDERLIRIAETLEKMVESYKQKDLPNVLGSPDVVNISCTSLIEESDIPYPKLSDWSRRGSADMLDSLHETENTLLFDDLKNLSSMTCKTRFGSKSDQGMTTSSAGSMTPRSPIMTPRASHIDMLLAGKNATSECYDLPQVFII</sequence>
<proteinExistence type="predicted"/>
<feature type="compositionally biased region" description="Polar residues" evidence="1">
    <location>
        <begin position="486"/>
        <end position="502"/>
    </location>
</feature>
<feature type="region of interest" description="Disordered" evidence="1">
    <location>
        <begin position="266"/>
        <end position="297"/>
    </location>
</feature>
<feature type="domain" description="IREH1/IRE-like N-terminal" evidence="2">
    <location>
        <begin position="82"/>
        <end position="183"/>
    </location>
</feature>
<dbReference type="InterPro" id="IPR058783">
    <property type="entry name" value="IREH1/IRE-like_N"/>
</dbReference>
<organism evidence="3 4">
    <name type="scientific">Ensete ventricosum</name>
    <name type="common">Abyssinian banana</name>
    <name type="synonym">Musa ensete</name>
    <dbReference type="NCBI Taxonomy" id="4639"/>
    <lineage>
        <taxon>Eukaryota</taxon>
        <taxon>Viridiplantae</taxon>
        <taxon>Streptophyta</taxon>
        <taxon>Embryophyta</taxon>
        <taxon>Tracheophyta</taxon>
        <taxon>Spermatophyta</taxon>
        <taxon>Magnoliopsida</taxon>
        <taxon>Liliopsida</taxon>
        <taxon>Zingiberales</taxon>
        <taxon>Musaceae</taxon>
        <taxon>Ensete</taxon>
    </lineage>
</organism>
<evidence type="ECO:0000256" key="1">
    <source>
        <dbReference type="SAM" id="MobiDB-lite"/>
    </source>
</evidence>
<name>A0A427AMM9_ENSVE</name>
<dbReference type="AlphaFoldDB" id="A0A427AMM9"/>
<evidence type="ECO:0000313" key="4">
    <source>
        <dbReference type="Proteomes" id="UP000287651"/>
    </source>
</evidence>
<feature type="region of interest" description="Disordered" evidence="1">
    <location>
        <begin position="486"/>
        <end position="505"/>
    </location>
</feature>
<feature type="compositionally biased region" description="Polar residues" evidence="1">
    <location>
        <begin position="18"/>
        <end position="38"/>
    </location>
</feature>
<evidence type="ECO:0000313" key="3">
    <source>
        <dbReference type="EMBL" id="RRT77422.1"/>
    </source>
</evidence>
<accession>A0A427AMM9</accession>
<dbReference type="Proteomes" id="UP000287651">
    <property type="component" value="Unassembled WGS sequence"/>
</dbReference>
<protein>
    <recommendedName>
        <fullName evidence="2">IREH1/IRE-like N-terminal domain-containing protein</fullName>
    </recommendedName>
</protein>
<reference evidence="3 4" key="1">
    <citation type="journal article" date="2014" name="Agronomy (Basel)">
        <title>A Draft Genome Sequence for Ensete ventricosum, the Drought-Tolerant Tree Against Hunger.</title>
        <authorList>
            <person name="Harrison J."/>
            <person name="Moore K.A."/>
            <person name="Paszkiewicz K."/>
            <person name="Jones T."/>
            <person name="Grant M."/>
            <person name="Ambacheew D."/>
            <person name="Muzemil S."/>
            <person name="Studholme D.J."/>
        </authorList>
    </citation>
    <scope>NUCLEOTIDE SEQUENCE [LARGE SCALE GENOMIC DNA]</scope>
</reference>
<dbReference type="Pfam" id="PF26031">
    <property type="entry name" value="IREH1"/>
    <property type="match status" value="1"/>
</dbReference>